<dbReference type="EMBL" id="JAZGQO010000006">
    <property type="protein sequence ID" value="KAK6185927.1"/>
    <property type="molecule type" value="Genomic_DNA"/>
</dbReference>
<gene>
    <name evidence="3" type="ORF">SNE40_008058</name>
</gene>
<sequence>MKLTIALLVCAFLAVSKSENLISRLKRSYCTGNVYAIFAAFCATETTTTTPPPPPPPKNLPSYCFSPYFCTLCGTCATTTTEAPTTEPPTTTEEPTTTTEEPTTTTEKPTTTTEEPTTTTEEPTTTTEEPTTTTEEPTTTTEEPTTTTEALQLCPAPSVTTRRRRMTGGAATPACDAPGVVRLFHPAFGIVLCTGILIDQTTVQIPSSCAELATMPTVMGDLQLTVGEGADQQTSGAASSADGAIPGTTALTLTTPLDVTKCPGLPCIYDPATMEGFIDFTKCATAGYGVVEPSDGTSFSYDGLNGFSIDSIFPFDSANVNSCKKSDTLPAEVAISCASSSPGSPCAGDGGSPIICEAVTGEKVVIGQVEEFPCDSTVPLTFIDFTKM</sequence>
<protein>
    <submittedName>
        <fullName evidence="3">Uncharacterized protein</fullName>
    </submittedName>
</protein>
<comment type="caution">
    <text evidence="3">The sequence shown here is derived from an EMBL/GenBank/DDBJ whole genome shotgun (WGS) entry which is preliminary data.</text>
</comment>
<reference evidence="3 4" key="1">
    <citation type="submission" date="2024-01" db="EMBL/GenBank/DDBJ databases">
        <title>The genome of the rayed Mediterranean limpet Patella caerulea (Linnaeus, 1758).</title>
        <authorList>
            <person name="Anh-Thu Weber A."/>
            <person name="Halstead-Nussloch G."/>
        </authorList>
    </citation>
    <scope>NUCLEOTIDE SEQUENCE [LARGE SCALE GENOMIC DNA]</scope>
    <source>
        <strain evidence="3">AATW-2023a</strain>
        <tissue evidence="3">Whole specimen</tissue>
    </source>
</reference>
<dbReference type="AlphaFoldDB" id="A0AAN8JUY4"/>
<keyword evidence="4" id="KW-1185">Reference proteome</keyword>
<organism evidence="3 4">
    <name type="scientific">Patella caerulea</name>
    <name type="common">Rayed Mediterranean limpet</name>
    <dbReference type="NCBI Taxonomy" id="87958"/>
    <lineage>
        <taxon>Eukaryota</taxon>
        <taxon>Metazoa</taxon>
        <taxon>Spiralia</taxon>
        <taxon>Lophotrochozoa</taxon>
        <taxon>Mollusca</taxon>
        <taxon>Gastropoda</taxon>
        <taxon>Patellogastropoda</taxon>
        <taxon>Patelloidea</taxon>
        <taxon>Patellidae</taxon>
        <taxon>Patella</taxon>
    </lineage>
</organism>
<evidence type="ECO:0000313" key="3">
    <source>
        <dbReference type="EMBL" id="KAK6185927.1"/>
    </source>
</evidence>
<feature type="chain" id="PRO_5042863016" evidence="2">
    <location>
        <begin position="19"/>
        <end position="388"/>
    </location>
</feature>
<evidence type="ECO:0000313" key="4">
    <source>
        <dbReference type="Proteomes" id="UP001347796"/>
    </source>
</evidence>
<feature type="compositionally biased region" description="Low complexity" evidence="1">
    <location>
        <begin position="80"/>
        <end position="149"/>
    </location>
</feature>
<dbReference type="SUPFAM" id="SSF50494">
    <property type="entry name" value="Trypsin-like serine proteases"/>
    <property type="match status" value="1"/>
</dbReference>
<evidence type="ECO:0000256" key="2">
    <source>
        <dbReference type="SAM" id="SignalP"/>
    </source>
</evidence>
<name>A0AAN8JUY4_PATCE</name>
<proteinExistence type="predicted"/>
<evidence type="ECO:0000256" key="1">
    <source>
        <dbReference type="SAM" id="MobiDB-lite"/>
    </source>
</evidence>
<keyword evidence="2" id="KW-0732">Signal</keyword>
<accession>A0AAN8JUY4</accession>
<dbReference type="InterPro" id="IPR009003">
    <property type="entry name" value="Peptidase_S1_PA"/>
</dbReference>
<dbReference type="Proteomes" id="UP001347796">
    <property type="component" value="Unassembled WGS sequence"/>
</dbReference>
<feature type="region of interest" description="Disordered" evidence="1">
    <location>
        <begin position="80"/>
        <end position="172"/>
    </location>
</feature>
<dbReference type="InterPro" id="IPR043504">
    <property type="entry name" value="Peptidase_S1_PA_chymotrypsin"/>
</dbReference>
<feature type="signal peptide" evidence="2">
    <location>
        <begin position="1"/>
        <end position="18"/>
    </location>
</feature>
<dbReference type="Gene3D" id="2.40.10.10">
    <property type="entry name" value="Trypsin-like serine proteases"/>
    <property type="match status" value="2"/>
</dbReference>